<feature type="compositionally biased region" description="Polar residues" evidence="1">
    <location>
        <begin position="39"/>
        <end position="53"/>
    </location>
</feature>
<reference evidence="3" key="2">
    <citation type="submission" date="2019-02" db="EMBL/GenBank/DDBJ databases">
        <title>Opniocepnalus argus Var Kimnra genome.</title>
        <authorList>
            <person name="Zhou C."/>
            <person name="Xiao S."/>
        </authorList>
    </citation>
    <scope>NUCLEOTIDE SEQUENCE [LARGE SCALE GENOMIC DNA]</scope>
</reference>
<keyword evidence="3" id="KW-1185">Reference proteome</keyword>
<dbReference type="AlphaFoldDB" id="A0A6G1QXY0"/>
<protein>
    <submittedName>
        <fullName evidence="2">Uncharacterized protein</fullName>
    </submittedName>
</protein>
<accession>A0A6G1QXY0</accession>
<evidence type="ECO:0000256" key="1">
    <source>
        <dbReference type="SAM" id="MobiDB-lite"/>
    </source>
</evidence>
<evidence type="ECO:0000313" key="2">
    <source>
        <dbReference type="EMBL" id="KAF3706926.1"/>
    </source>
</evidence>
<evidence type="ECO:0000313" key="3">
    <source>
        <dbReference type="Proteomes" id="UP000503349"/>
    </source>
</evidence>
<name>A0A6G1QXY0_CHAAH</name>
<gene>
    <name evidence="2" type="ORF">EXN66_Car000097</name>
</gene>
<sequence length="71" mass="8103">MKKQKPDSAEPSWVSMRSDKSNDRGINFKDEQPAHGRVEQQSSEVHSDQFAQQHQPDLDSIFMVCTCPITL</sequence>
<feature type="compositionally biased region" description="Basic and acidic residues" evidence="1">
    <location>
        <begin position="17"/>
        <end position="38"/>
    </location>
</feature>
<organism evidence="2 3">
    <name type="scientific">Channa argus</name>
    <name type="common">Northern snakehead</name>
    <name type="synonym">Ophicephalus argus</name>
    <dbReference type="NCBI Taxonomy" id="215402"/>
    <lineage>
        <taxon>Eukaryota</taxon>
        <taxon>Metazoa</taxon>
        <taxon>Chordata</taxon>
        <taxon>Craniata</taxon>
        <taxon>Vertebrata</taxon>
        <taxon>Euteleostomi</taxon>
        <taxon>Actinopterygii</taxon>
        <taxon>Neopterygii</taxon>
        <taxon>Teleostei</taxon>
        <taxon>Neoteleostei</taxon>
        <taxon>Acanthomorphata</taxon>
        <taxon>Anabantaria</taxon>
        <taxon>Anabantiformes</taxon>
        <taxon>Channoidei</taxon>
        <taxon>Channidae</taxon>
        <taxon>Channa</taxon>
    </lineage>
</organism>
<feature type="region of interest" description="Disordered" evidence="1">
    <location>
        <begin position="1"/>
        <end position="53"/>
    </location>
</feature>
<dbReference type="Proteomes" id="UP000503349">
    <property type="component" value="Chromosome 1"/>
</dbReference>
<proteinExistence type="predicted"/>
<reference evidence="2 3" key="1">
    <citation type="submission" date="2019-02" db="EMBL/GenBank/DDBJ databases">
        <title>Opniocepnalus argus genome.</title>
        <authorList>
            <person name="Zhou C."/>
            <person name="Xiao S."/>
        </authorList>
    </citation>
    <scope>NUCLEOTIDE SEQUENCE [LARGE SCALE GENOMIC DNA]</scope>
    <source>
        <strain evidence="2">OARG1902GOOAL</strain>
        <tissue evidence="2">Muscle</tissue>
    </source>
</reference>
<dbReference type="EMBL" id="CM015712">
    <property type="protein sequence ID" value="KAF3706926.1"/>
    <property type="molecule type" value="Genomic_DNA"/>
</dbReference>